<dbReference type="Proteomes" id="UP000177932">
    <property type="component" value="Unassembled WGS sequence"/>
</dbReference>
<accession>A0A1G2H6Y2</accession>
<evidence type="ECO:0000259" key="1">
    <source>
        <dbReference type="Pfam" id="PF26449"/>
    </source>
</evidence>
<evidence type="ECO:0000313" key="2">
    <source>
        <dbReference type="EMBL" id="OGZ58236.1"/>
    </source>
</evidence>
<organism evidence="2 3">
    <name type="scientific">Candidatus Spechtbacteria bacterium RIFCSPHIGHO2_01_FULL_43_30</name>
    <dbReference type="NCBI Taxonomy" id="1802158"/>
    <lineage>
        <taxon>Bacteria</taxon>
        <taxon>Candidatus Spechtiibacteriota</taxon>
    </lineage>
</organism>
<dbReference type="InterPro" id="IPR058441">
    <property type="entry name" value="DUF8128"/>
</dbReference>
<gene>
    <name evidence="2" type="ORF">A2827_02270</name>
</gene>
<evidence type="ECO:0000313" key="3">
    <source>
        <dbReference type="Proteomes" id="UP000177932"/>
    </source>
</evidence>
<dbReference type="AlphaFoldDB" id="A0A1G2H6Y2"/>
<dbReference type="EMBL" id="MHOD01000012">
    <property type="protein sequence ID" value="OGZ58236.1"/>
    <property type="molecule type" value="Genomic_DNA"/>
</dbReference>
<name>A0A1G2H6Y2_9BACT</name>
<feature type="domain" description="DUF8128" evidence="1">
    <location>
        <begin position="47"/>
        <end position="404"/>
    </location>
</feature>
<sequence>MDFFSIPFLIVKASWWIITPLILFSVAKKSYLYWKQKLYIDKLKCSLLEVRLPQEVFKTPKAMEYVLAGMHGVWDELNFRDIWVKGEVLPWFSLEIVGTEGAVHFYIYTQTKLKEFVKENVYAQYPDAEIEEVEDYTEKLPMNIPNKYWDLWGTDLKLMKENPFPIRRYMEFEEIEEERRLDPIAQIAEVMNGLGRGEHMWIQTIIQPATDMNQLKKEGDEVITRLMKRDMKKSPGMVGGGMKSMQGELGSFLSLMLGMPQGQTEEKQERMFPPEFMLSPGERDVVKAVEEKTSKLAYETMMRFLYIGRSDVFNKANIPALFGFFRHFNTFNLNSLVPNSKTLPKKSFFAFKNTRGYFRKMRLFNWYKYRSTLPGNISTPFLLNVEELASLFHFPGQTVKAPQMTRVLSKRPSPPPGLPIE</sequence>
<protein>
    <recommendedName>
        <fullName evidence="1">DUF8128 domain-containing protein</fullName>
    </recommendedName>
</protein>
<reference evidence="2 3" key="1">
    <citation type="journal article" date="2016" name="Nat. Commun.">
        <title>Thousands of microbial genomes shed light on interconnected biogeochemical processes in an aquifer system.</title>
        <authorList>
            <person name="Anantharaman K."/>
            <person name="Brown C.T."/>
            <person name="Hug L.A."/>
            <person name="Sharon I."/>
            <person name="Castelle C.J."/>
            <person name="Probst A.J."/>
            <person name="Thomas B.C."/>
            <person name="Singh A."/>
            <person name="Wilkins M.J."/>
            <person name="Karaoz U."/>
            <person name="Brodie E.L."/>
            <person name="Williams K.H."/>
            <person name="Hubbard S.S."/>
            <person name="Banfield J.F."/>
        </authorList>
    </citation>
    <scope>NUCLEOTIDE SEQUENCE [LARGE SCALE GENOMIC DNA]</scope>
</reference>
<comment type="caution">
    <text evidence="2">The sequence shown here is derived from an EMBL/GenBank/DDBJ whole genome shotgun (WGS) entry which is preliminary data.</text>
</comment>
<proteinExistence type="predicted"/>
<dbReference type="STRING" id="1802158.A2827_02270"/>
<dbReference type="Pfam" id="PF26449">
    <property type="entry name" value="DUF8128"/>
    <property type="match status" value="1"/>
</dbReference>